<reference evidence="2" key="1">
    <citation type="journal article" date="2018" name="PLoS Negl. Trop. Dis.">
        <title>An insight into the salivary gland and fat body transcriptome of Panstrongylus lignarius (Hemiptera: Heteroptera), the main vector of Chagas disease in Peru.</title>
        <authorList>
            <person name="Nevoa J.C."/>
            <person name="Mendes M.T."/>
            <person name="da Silva M.V."/>
            <person name="Soares S.C."/>
            <person name="Oliveira C.J.F."/>
            <person name="Ribeiro J.M.C."/>
        </authorList>
    </citation>
    <scope>NUCLEOTIDE SEQUENCE</scope>
</reference>
<feature type="transmembrane region" description="Helical" evidence="1">
    <location>
        <begin position="30"/>
        <end position="47"/>
    </location>
</feature>
<evidence type="ECO:0000256" key="1">
    <source>
        <dbReference type="SAM" id="Phobius"/>
    </source>
</evidence>
<evidence type="ECO:0000313" key="2">
    <source>
        <dbReference type="EMBL" id="JAW15350.1"/>
    </source>
</evidence>
<name>A0A224Y2N4_9HEMI</name>
<dbReference type="EMBL" id="GFTR01001076">
    <property type="protein sequence ID" value="JAW15350.1"/>
    <property type="molecule type" value="Transcribed_RNA"/>
</dbReference>
<protein>
    <submittedName>
        <fullName evidence="2">Uncharacterized protein</fullName>
    </submittedName>
</protein>
<proteinExistence type="predicted"/>
<keyword evidence="1" id="KW-0472">Membrane</keyword>
<dbReference type="AlphaFoldDB" id="A0A224Y2N4"/>
<organism evidence="2">
    <name type="scientific">Panstrongylus lignarius</name>
    <dbReference type="NCBI Taxonomy" id="156445"/>
    <lineage>
        <taxon>Eukaryota</taxon>
        <taxon>Metazoa</taxon>
        <taxon>Ecdysozoa</taxon>
        <taxon>Arthropoda</taxon>
        <taxon>Hexapoda</taxon>
        <taxon>Insecta</taxon>
        <taxon>Pterygota</taxon>
        <taxon>Neoptera</taxon>
        <taxon>Paraneoptera</taxon>
        <taxon>Hemiptera</taxon>
        <taxon>Heteroptera</taxon>
        <taxon>Panheteroptera</taxon>
        <taxon>Cimicomorpha</taxon>
        <taxon>Reduviidae</taxon>
        <taxon>Triatominae</taxon>
        <taxon>Panstrongylus</taxon>
    </lineage>
</organism>
<keyword evidence="1" id="KW-0812">Transmembrane</keyword>
<keyword evidence="1" id="KW-1133">Transmembrane helix</keyword>
<accession>A0A224Y2N4</accession>
<feature type="transmembrane region" description="Helical" evidence="1">
    <location>
        <begin position="59"/>
        <end position="81"/>
    </location>
</feature>
<sequence>MGGLLLLLDFFFTATPSAFAFSLAVALYSFIASIYSSFIFAAFLSHSDLSSSFFHSSPPFLAISVNDIPGLSCFIFSLFSFSHNI</sequence>